<feature type="binding site" evidence="3">
    <location>
        <position position="192"/>
    </location>
    <ligand>
        <name>Zn(2+)</name>
        <dbReference type="ChEBI" id="CHEBI:29105"/>
        <label>1</label>
    </ligand>
</feature>
<dbReference type="InterPro" id="IPR011650">
    <property type="entry name" value="Peptidase_M20_dimer"/>
</dbReference>
<dbReference type="CDD" id="cd03884">
    <property type="entry name" value="M20_bAS"/>
    <property type="match status" value="1"/>
</dbReference>
<dbReference type="NCBIfam" id="TIGR01879">
    <property type="entry name" value="hydantase"/>
    <property type="match status" value="1"/>
</dbReference>
<keyword evidence="3" id="KW-0862">Zinc</keyword>
<dbReference type="SUPFAM" id="SSF55031">
    <property type="entry name" value="Bacterial exopeptidase dimerisation domain"/>
    <property type="match status" value="1"/>
</dbReference>
<proteinExistence type="inferred from homology"/>
<dbReference type="Gene3D" id="3.30.70.360">
    <property type="match status" value="1"/>
</dbReference>
<keyword evidence="6" id="KW-1185">Reference proteome</keyword>
<evidence type="ECO:0000259" key="4">
    <source>
        <dbReference type="Pfam" id="PF07687"/>
    </source>
</evidence>
<comment type="caution">
    <text evidence="5">The sequence shown here is derived from an EMBL/GenBank/DDBJ whole genome shotgun (WGS) entry which is preliminary data.</text>
</comment>
<name>A0A9X0UCC7_9PROT</name>
<evidence type="ECO:0000313" key="6">
    <source>
        <dbReference type="Proteomes" id="UP000600101"/>
    </source>
</evidence>
<feature type="binding site" evidence="3">
    <location>
        <position position="96"/>
    </location>
    <ligand>
        <name>Zn(2+)</name>
        <dbReference type="ChEBI" id="CHEBI:29105"/>
        <label>2</label>
    </ligand>
</feature>
<protein>
    <submittedName>
        <fullName evidence="5">Zn-dependent hydrolase</fullName>
    </submittedName>
</protein>
<dbReference type="AlphaFoldDB" id="A0A9X0UCC7"/>
<dbReference type="PIRSF" id="PIRSF001235">
    <property type="entry name" value="Amidase_carbamoylase"/>
    <property type="match status" value="1"/>
</dbReference>
<dbReference type="RefSeq" id="WP_186769866.1">
    <property type="nucleotide sequence ID" value="NZ_JACOMF010000006.1"/>
</dbReference>
<evidence type="ECO:0000313" key="5">
    <source>
        <dbReference type="EMBL" id="MBC4015087.1"/>
    </source>
</evidence>
<evidence type="ECO:0000256" key="3">
    <source>
        <dbReference type="PIRSR" id="PIRSR001235-1"/>
    </source>
</evidence>
<keyword evidence="3" id="KW-0479">Metal-binding</keyword>
<feature type="binding site" evidence="3">
    <location>
        <position position="85"/>
    </location>
    <ligand>
        <name>Zn(2+)</name>
        <dbReference type="ChEBI" id="CHEBI:29105"/>
        <label>1</label>
    </ligand>
</feature>
<comment type="similarity">
    <text evidence="1">Belongs to the peptidase M20 family.</text>
</comment>
<dbReference type="InterPro" id="IPR036264">
    <property type="entry name" value="Bact_exopeptidase_dim_dom"/>
</dbReference>
<feature type="binding site" evidence="3">
    <location>
        <position position="96"/>
    </location>
    <ligand>
        <name>Zn(2+)</name>
        <dbReference type="ChEBI" id="CHEBI:29105"/>
        <label>1</label>
    </ligand>
</feature>
<keyword evidence="2 5" id="KW-0378">Hydrolase</keyword>
<dbReference type="Pfam" id="PF07687">
    <property type="entry name" value="M20_dimer"/>
    <property type="match status" value="1"/>
</dbReference>
<dbReference type="SUPFAM" id="SSF53187">
    <property type="entry name" value="Zn-dependent exopeptidases"/>
    <property type="match status" value="1"/>
</dbReference>
<evidence type="ECO:0000256" key="1">
    <source>
        <dbReference type="ARBA" id="ARBA00006153"/>
    </source>
</evidence>
<feature type="domain" description="Peptidase M20 dimerisation" evidence="4">
    <location>
        <begin position="215"/>
        <end position="304"/>
    </location>
</feature>
<dbReference type="NCBIfam" id="NF006769">
    <property type="entry name" value="PRK09290.1-3"/>
    <property type="match status" value="1"/>
</dbReference>
<accession>A0A9X0UCC7</accession>
<dbReference type="Pfam" id="PF01546">
    <property type="entry name" value="Peptidase_M20"/>
    <property type="match status" value="1"/>
</dbReference>
<comment type="cofactor">
    <cofactor evidence="3">
        <name>Zn(2+)</name>
        <dbReference type="ChEBI" id="CHEBI:29105"/>
    </cofactor>
    <text evidence="3">Binds 2 Zn(2+) ions per subunit.</text>
</comment>
<evidence type="ECO:0000256" key="2">
    <source>
        <dbReference type="ARBA" id="ARBA00022801"/>
    </source>
</evidence>
<dbReference type="Proteomes" id="UP000600101">
    <property type="component" value="Unassembled WGS sequence"/>
</dbReference>
<dbReference type="NCBIfam" id="NF006771">
    <property type="entry name" value="PRK09290.1-5"/>
    <property type="match status" value="1"/>
</dbReference>
<sequence>MSGTNQRIDGKRLWDSLMSMAEIGATPKGGVRRLTLTEVDRRGRERFTEWCQALGLTVRVDAIGNMFARREGRDPGRLPVLMGSHLDSQPSGGKFDGALGVIAGLEVMRSLHDLNIQTEAPIELVNWTDEEGSRFGHSLMGSGAWAGIYPLEKVYGLTDVEGVTVEQALTGIGYKGEHPAKPFPADAYFELHIEQGPILEKEGKRIGIVTGAQAQVWYDAKVTGQDAHAGTTPPSARRDALVCTARIINLVDRMMRARGEDGRGTVGQLHVFPNSRNVVPGEVRFSVEFRHPDFAEVERLAAQFPREAGFLARDCGTPLELTELFRLPAQPFDPACVDLVRQAAAKLGYPAREIVSGAGHDAVYVARSVPTAMIFTPCKDGLSHNEAESIEPEEAEAGCQVLFEAVLARANRAL</sequence>
<gene>
    <name evidence="5" type="ORF">H7965_07085</name>
</gene>
<dbReference type="InterPro" id="IPR010158">
    <property type="entry name" value="Amidase_Cbmase"/>
</dbReference>
<dbReference type="Gene3D" id="3.40.630.10">
    <property type="entry name" value="Zn peptidases"/>
    <property type="match status" value="1"/>
</dbReference>
<dbReference type="GO" id="GO:0046872">
    <property type="term" value="F:metal ion binding"/>
    <property type="evidence" value="ECO:0007669"/>
    <property type="project" value="UniProtKB-KW"/>
</dbReference>
<dbReference type="GO" id="GO:0016813">
    <property type="term" value="F:hydrolase activity, acting on carbon-nitrogen (but not peptide) bonds, in linear amidines"/>
    <property type="evidence" value="ECO:0007669"/>
    <property type="project" value="InterPro"/>
</dbReference>
<dbReference type="PANTHER" id="PTHR32494:SF5">
    <property type="entry name" value="ALLANTOATE AMIDOHYDROLASE"/>
    <property type="match status" value="1"/>
</dbReference>
<dbReference type="EMBL" id="JACOMF010000006">
    <property type="protein sequence ID" value="MBC4015087.1"/>
    <property type="molecule type" value="Genomic_DNA"/>
</dbReference>
<feature type="binding site" evidence="3">
    <location>
        <position position="131"/>
    </location>
    <ligand>
        <name>Zn(2+)</name>
        <dbReference type="ChEBI" id="CHEBI:29105"/>
        <label>2</label>
    </ligand>
</feature>
<dbReference type="InterPro" id="IPR002933">
    <property type="entry name" value="Peptidase_M20"/>
</dbReference>
<reference evidence="5" key="1">
    <citation type="submission" date="2020-08" db="EMBL/GenBank/DDBJ databases">
        <authorList>
            <person name="Hu Y."/>
            <person name="Nguyen S.V."/>
            <person name="Li F."/>
            <person name="Fanning S."/>
        </authorList>
    </citation>
    <scope>NUCLEOTIDE SEQUENCE</scope>
    <source>
        <strain evidence="5">SYSU D8009</strain>
    </source>
</reference>
<organism evidence="5 6">
    <name type="scientific">Siccirubricoccus deserti</name>
    <dbReference type="NCBI Taxonomy" id="2013562"/>
    <lineage>
        <taxon>Bacteria</taxon>
        <taxon>Pseudomonadati</taxon>
        <taxon>Pseudomonadota</taxon>
        <taxon>Alphaproteobacteria</taxon>
        <taxon>Acetobacterales</taxon>
        <taxon>Roseomonadaceae</taxon>
        <taxon>Siccirubricoccus</taxon>
    </lineage>
</organism>
<feature type="binding site" evidence="3">
    <location>
        <position position="384"/>
    </location>
    <ligand>
        <name>Zn(2+)</name>
        <dbReference type="ChEBI" id="CHEBI:29105"/>
        <label>2</label>
    </ligand>
</feature>
<dbReference type="NCBIfam" id="NF009527">
    <property type="entry name" value="PRK12891.1"/>
    <property type="match status" value="1"/>
</dbReference>
<dbReference type="PANTHER" id="PTHR32494">
    <property type="entry name" value="ALLANTOATE DEIMINASE-RELATED"/>
    <property type="match status" value="1"/>
</dbReference>